<accession>A0A1M6GQC2</accession>
<comment type="similarity">
    <text evidence="10 12">Belongs to the fluoride channel Fluc/FEX (TC 1.A.43) family.</text>
</comment>
<dbReference type="GO" id="GO:0140114">
    <property type="term" value="P:cellular detoxification of fluoride"/>
    <property type="evidence" value="ECO:0007669"/>
    <property type="project" value="UniProtKB-UniRule"/>
</dbReference>
<feature type="binding site" evidence="12">
    <location>
        <position position="77"/>
    </location>
    <ligand>
        <name>Na(+)</name>
        <dbReference type="ChEBI" id="CHEBI:29101"/>
        <note>structural</note>
    </ligand>
</feature>
<organism evidence="13 14">
    <name type="scientific">Palleronia salina</name>
    <dbReference type="NCBI Taxonomy" id="313368"/>
    <lineage>
        <taxon>Bacteria</taxon>
        <taxon>Pseudomonadati</taxon>
        <taxon>Pseudomonadota</taxon>
        <taxon>Alphaproteobacteria</taxon>
        <taxon>Rhodobacterales</taxon>
        <taxon>Roseobacteraceae</taxon>
        <taxon>Palleronia</taxon>
    </lineage>
</organism>
<evidence type="ECO:0000256" key="1">
    <source>
        <dbReference type="ARBA" id="ARBA00004651"/>
    </source>
</evidence>
<dbReference type="Proteomes" id="UP000184040">
    <property type="component" value="Unassembled WGS sequence"/>
</dbReference>
<keyword evidence="14" id="KW-1185">Reference proteome</keyword>
<keyword evidence="9 12" id="KW-0407">Ion channel</keyword>
<keyword evidence="8 12" id="KW-0472">Membrane</keyword>
<keyword evidence="3" id="KW-0997">Cell inner membrane</keyword>
<keyword evidence="12" id="KW-0479">Metal-binding</keyword>
<evidence type="ECO:0000256" key="7">
    <source>
        <dbReference type="ARBA" id="ARBA00023065"/>
    </source>
</evidence>
<keyword evidence="7 12" id="KW-0406">Ion transport</keyword>
<dbReference type="HAMAP" id="MF_00454">
    <property type="entry name" value="FluC"/>
    <property type="match status" value="1"/>
</dbReference>
<dbReference type="GO" id="GO:0005886">
    <property type="term" value="C:plasma membrane"/>
    <property type="evidence" value="ECO:0007669"/>
    <property type="project" value="UniProtKB-SubCell"/>
</dbReference>
<evidence type="ECO:0000256" key="10">
    <source>
        <dbReference type="ARBA" id="ARBA00035120"/>
    </source>
</evidence>
<dbReference type="PANTHER" id="PTHR28259">
    <property type="entry name" value="FLUORIDE EXPORT PROTEIN 1-RELATED"/>
    <property type="match status" value="1"/>
</dbReference>
<dbReference type="GO" id="GO:0046872">
    <property type="term" value="F:metal ion binding"/>
    <property type="evidence" value="ECO:0007669"/>
    <property type="project" value="UniProtKB-KW"/>
</dbReference>
<evidence type="ECO:0000256" key="2">
    <source>
        <dbReference type="ARBA" id="ARBA00022475"/>
    </source>
</evidence>
<evidence type="ECO:0000256" key="3">
    <source>
        <dbReference type="ARBA" id="ARBA00022519"/>
    </source>
</evidence>
<sequence length="125" mass="12738">MLATLLQVMAGGALGAGLRWGWGLGISRMVGPGFPLPILTANVFGSFLMGLFVVMAANRGLGHFGPFVQVGLLGGFTTFSSFSLEAVTLMERGEAGQAAAYILLSVGASIGGLFLGLTLGRGIFA</sequence>
<keyword evidence="4 12" id="KW-0812">Transmembrane</keyword>
<evidence type="ECO:0000256" key="4">
    <source>
        <dbReference type="ARBA" id="ARBA00022692"/>
    </source>
</evidence>
<feature type="binding site" evidence="12">
    <location>
        <position position="74"/>
    </location>
    <ligand>
        <name>Na(+)</name>
        <dbReference type="ChEBI" id="CHEBI:29101"/>
        <note>structural</note>
    </ligand>
</feature>
<comment type="activity regulation">
    <text evidence="12">Na(+) is not transported, but it plays an essential structural role and its presence is essential for fluoride channel function.</text>
</comment>
<evidence type="ECO:0000256" key="9">
    <source>
        <dbReference type="ARBA" id="ARBA00023303"/>
    </source>
</evidence>
<feature type="transmembrane region" description="Helical" evidence="12">
    <location>
        <begin position="98"/>
        <end position="119"/>
    </location>
</feature>
<gene>
    <name evidence="12" type="primary">fluC</name>
    <name evidence="12" type="synonym">crcB</name>
    <name evidence="13" type="ORF">SAMN04488012_10542</name>
</gene>
<dbReference type="RefSeq" id="WP_073128422.1">
    <property type="nucleotide sequence ID" value="NZ_FQZA01000005.1"/>
</dbReference>
<evidence type="ECO:0000256" key="6">
    <source>
        <dbReference type="ARBA" id="ARBA00023053"/>
    </source>
</evidence>
<dbReference type="STRING" id="313368.SAMN04488012_10542"/>
<dbReference type="GO" id="GO:0062054">
    <property type="term" value="F:fluoride channel activity"/>
    <property type="evidence" value="ECO:0007669"/>
    <property type="project" value="UniProtKB-UniRule"/>
</dbReference>
<proteinExistence type="inferred from homology"/>
<dbReference type="NCBIfam" id="NF010805">
    <property type="entry name" value="PRK14209.1"/>
    <property type="match status" value="1"/>
</dbReference>
<feature type="transmembrane region" description="Helical" evidence="12">
    <location>
        <begin position="39"/>
        <end position="57"/>
    </location>
</feature>
<dbReference type="PANTHER" id="PTHR28259:SF1">
    <property type="entry name" value="FLUORIDE EXPORT PROTEIN 1-RELATED"/>
    <property type="match status" value="1"/>
</dbReference>
<evidence type="ECO:0000256" key="5">
    <source>
        <dbReference type="ARBA" id="ARBA00022989"/>
    </source>
</evidence>
<evidence type="ECO:0000313" key="14">
    <source>
        <dbReference type="Proteomes" id="UP000184040"/>
    </source>
</evidence>
<feature type="transmembrane region" description="Helical" evidence="12">
    <location>
        <begin position="64"/>
        <end position="86"/>
    </location>
</feature>
<name>A0A1M6GQC2_9RHOB</name>
<evidence type="ECO:0000256" key="12">
    <source>
        <dbReference type="HAMAP-Rule" id="MF_00454"/>
    </source>
</evidence>
<dbReference type="Pfam" id="PF02537">
    <property type="entry name" value="CRCB"/>
    <property type="match status" value="1"/>
</dbReference>
<comment type="function">
    <text evidence="12">Fluoride-specific ion channel. Important for reducing fluoride concentration in the cell, thus reducing its toxicity.</text>
</comment>
<protein>
    <recommendedName>
        <fullName evidence="12">Fluoride-specific ion channel FluC</fullName>
    </recommendedName>
</protein>
<keyword evidence="2 12" id="KW-1003">Cell membrane</keyword>
<evidence type="ECO:0000313" key="13">
    <source>
        <dbReference type="EMBL" id="SHJ12090.1"/>
    </source>
</evidence>
<keyword evidence="5 12" id="KW-1133">Transmembrane helix</keyword>
<comment type="subcellular location">
    <subcellularLocation>
        <location evidence="1 12">Cell membrane</location>
        <topology evidence="1 12">Multi-pass membrane protein</topology>
    </subcellularLocation>
</comment>
<dbReference type="EMBL" id="FQZA01000005">
    <property type="protein sequence ID" value="SHJ12090.1"/>
    <property type="molecule type" value="Genomic_DNA"/>
</dbReference>
<comment type="catalytic activity">
    <reaction evidence="11">
        <text>fluoride(in) = fluoride(out)</text>
        <dbReference type="Rhea" id="RHEA:76159"/>
        <dbReference type="ChEBI" id="CHEBI:17051"/>
    </reaction>
    <physiologicalReaction direction="left-to-right" evidence="11">
        <dbReference type="Rhea" id="RHEA:76160"/>
    </physiologicalReaction>
</comment>
<keyword evidence="12" id="KW-0813">Transport</keyword>
<evidence type="ECO:0000256" key="8">
    <source>
        <dbReference type="ARBA" id="ARBA00023136"/>
    </source>
</evidence>
<keyword evidence="6 12" id="KW-0915">Sodium</keyword>
<dbReference type="AlphaFoldDB" id="A0A1M6GQC2"/>
<evidence type="ECO:0000256" key="11">
    <source>
        <dbReference type="ARBA" id="ARBA00035585"/>
    </source>
</evidence>
<dbReference type="InterPro" id="IPR003691">
    <property type="entry name" value="FluC"/>
</dbReference>
<reference evidence="13 14" key="1">
    <citation type="submission" date="2016-11" db="EMBL/GenBank/DDBJ databases">
        <authorList>
            <person name="Jaros S."/>
            <person name="Januszkiewicz K."/>
            <person name="Wedrychowicz H."/>
        </authorList>
    </citation>
    <scope>NUCLEOTIDE SEQUENCE [LARGE SCALE GENOMIC DNA]</scope>
    <source>
        <strain evidence="13 14">DSM 26892</strain>
    </source>
</reference>